<evidence type="ECO:0000259" key="2">
    <source>
        <dbReference type="Pfam" id="PF17667"/>
    </source>
</evidence>
<accession>A0A1B7MPV9</accession>
<dbReference type="EMBL" id="KV448586">
    <property type="protein sequence ID" value="OAX34638.1"/>
    <property type="molecule type" value="Genomic_DNA"/>
</dbReference>
<feature type="region of interest" description="Disordered" evidence="1">
    <location>
        <begin position="269"/>
        <end position="323"/>
    </location>
</feature>
<proteinExistence type="predicted"/>
<dbReference type="PANTHER" id="PTHR38248:SF2">
    <property type="entry name" value="FUNK1 11"/>
    <property type="match status" value="1"/>
</dbReference>
<evidence type="ECO:0000256" key="1">
    <source>
        <dbReference type="SAM" id="MobiDB-lite"/>
    </source>
</evidence>
<feature type="compositionally biased region" description="Basic and acidic residues" evidence="1">
    <location>
        <begin position="288"/>
        <end position="300"/>
    </location>
</feature>
<dbReference type="Proteomes" id="UP000092154">
    <property type="component" value="Unassembled WGS sequence"/>
</dbReference>
<feature type="region of interest" description="Disordered" evidence="1">
    <location>
        <begin position="1"/>
        <end position="33"/>
    </location>
</feature>
<keyword evidence="4" id="KW-1185">Reference proteome</keyword>
<evidence type="ECO:0000313" key="4">
    <source>
        <dbReference type="Proteomes" id="UP000092154"/>
    </source>
</evidence>
<evidence type="ECO:0000313" key="3">
    <source>
        <dbReference type="EMBL" id="OAX34638.1"/>
    </source>
</evidence>
<gene>
    <name evidence="3" type="ORF">K503DRAFT_785624</name>
</gene>
<dbReference type="PANTHER" id="PTHR38248">
    <property type="entry name" value="FUNK1 6"/>
    <property type="match status" value="1"/>
</dbReference>
<protein>
    <recommendedName>
        <fullName evidence="2">Fungal-type protein kinase domain-containing protein</fullName>
    </recommendedName>
</protein>
<dbReference type="Pfam" id="PF17667">
    <property type="entry name" value="Pkinase_fungal"/>
    <property type="match status" value="1"/>
</dbReference>
<sequence>MVKTASSTGSRLKTPSDSSSLFPPEIKSTPNAVGSAAMSENIGTLGADIRDMRSWITRDIQDHEKCGTDTMLQELLYRCVDTSKPVPDKLILLKTWLNAILPICNKTGETKDIKQHLITFADCTVETSSYAHCARAANTALIELKPLDIPGLPSSKTDDLSDIVFHRNDPMYIRQYHQDAESKRKPDVVVVSCKSARSVRKGGKIPKKVKIYSEMACNAPVENFKWTDVLSTVEFKRTKNACTLPLHHTAEMKEMQERKQKATELLRSTAVPAASTSKTSNPPSRQSDQLKKRDSDHLGSTERSNNEQNDEDKEEQPTPVNALGSTSFRTFHAFFLLLIMQRMQHTQWGMNPLFGPAPGCSPTVVIEDEDKRQVDFTFNLESEVPTTHSGLRGRATNVFPVTSDMLSSLPRDPRSLNDTKGLAAKLYWPEEMRQSEPDILRGVYKIADGEQARISNGGRQQVVGHVPGMVWFHKFEETSTANIGRALGTDDTELGSRIFCIIVFRRLWASVIVTSAPSNLMFYETSSGVIIGVLNDYDLSSAGDTPTGNERTGTLPFMAMELLTKAALEGKVEHLYRHDAESFIWVLTWVCLRYEKDQLIEDRPLDHWLKVGAIRCREKKHDFLGDGRFNAQPTSSHQAESSR</sequence>
<dbReference type="OrthoDB" id="5584477at2759"/>
<dbReference type="InParanoid" id="A0A1B7MPV9"/>
<feature type="compositionally biased region" description="Polar residues" evidence="1">
    <location>
        <begin position="1"/>
        <end position="21"/>
    </location>
</feature>
<feature type="domain" description="Fungal-type protein kinase" evidence="2">
    <location>
        <begin position="518"/>
        <end position="591"/>
    </location>
</feature>
<dbReference type="AlphaFoldDB" id="A0A1B7MPV9"/>
<dbReference type="InterPro" id="IPR040976">
    <property type="entry name" value="Pkinase_fungal"/>
</dbReference>
<organism evidence="3 4">
    <name type="scientific">Rhizopogon vinicolor AM-OR11-026</name>
    <dbReference type="NCBI Taxonomy" id="1314800"/>
    <lineage>
        <taxon>Eukaryota</taxon>
        <taxon>Fungi</taxon>
        <taxon>Dikarya</taxon>
        <taxon>Basidiomycota</taxon>
        <taxon>Agaricomycotina</taxon>
        <taxon>Agaricomycetes</taxon>
        <taxon>Agaricomycetidae</taxon>
        <taxon>Boletales</taxon>
        <taxon>Suillineae</taxon>
        <taxon>Rhizopogonaceae</taxon>
        <taxon>Rhizopogon</taxon>
    </lineage>
</organism>
<feature type="compositionally biased region" description="Polar residues" evidence="1">
    <location>
        <begin position="274"/>
        <end position="287"/>
    </location>
</feature>
<reference evidence="3 4" key="1">
    <citation type="submission" date="2016-06" db="EMBL/GenBank/DDBJ databases">
        <title>Comparative genomics of the ectomycorrhizal sister species Rhizopogon vinicolor and Rhizopogon vesiculosus (Basidiomycota: Boletales) reveals a divergence of the mating type B locus.</title>
        <authorList>
            <consortium name="DOE Joint Genome Institute"/>
            <person name="Mujic A.B."/>
            <person name="Kuo A."/>
            <person name="Tritt A."/>
            <person name="Lipzen A."/>
            <person name="Chen C."/>
            <person name="Johnson J."/>
            <person name="Sharma A."/>
            <person name="Barry K."/>
            <person name="Grigoriev I.V."/>
            <person name="Spatafora J.W."/>
        </authorList>
    </citation>
    <scope>NUCLEOTIDE SEQUENCE [LARGE SCALE GENOMIC DNA]</scope>
    <source>
        <strain evidence="3 4">AM-OR11-026</strain>
    </source>
</reference>
<name>A0A1B7MPV9_9AGAM</name>